<feature type="signal peptide" evidence="2">
    <location>
        <begin position="1"/>
        <end position="26"/>
    </location>
</feature>
<feature type="region of interest" description="Disordered" evidence="1">
    <location>
        <begin position="28"/>
        <end position="53"/>
    </location>
</feature>
<dbReference type="AlphaFoldDB" id="A0A318END9"/>
<feature type="compositionally biased region" description="Low complexity" evidence="1">
    <location>
        <begin position="28"/>
        <end position="45"/>
    </location>
</feature>
<name>A0A318END9_9FIRM</name>
<dbReference type="InterPro" id="IPR050490">
    <property type="entry name" value="Bact_solute-bd_prot1"/>
</dbReference>
<evidence type="ECO:0000313" key="3">
    <source>
        <dbReference type="EMBL" id="PXV87269.1"/>
    </source>
</evidence>
<dbReference type="SUPFAM" id="SSF53850">
    <property type="entry name" value="Periplasmic binding protein-like II"/>
    <property type="match status" value="1"/>
</dbReference>
<dbReference type="EMBL" id="QICS01000010">
    <property type="protein sequence ID" value="PXV87269.1"/>
    <property type="molecule type" value="Genomic_DNA"/>
</dbReference>
<evidence type="ECO:0000256" key="1">
    <source>
        <dbReference type="SAM" id="MobiDB-lite"/>
    </source>
</evidence>
<dbReference type="PANTHER" id="PTHR43649">
    <property type="entry name" value="ARABINOSE-BINDING PROTEIN-RELATED"/>
    <property type="match status" value="1"/>
</dbReference>
<comment type="caution">
    <text evidence="3">The sequence shown here is derived from an EMBL/GenBank/DDBJ whole genome shotgun (WGS) entry which is preliminary data.</text>
</comment>
<proteinExistence type="predicted"/>
<dbReference type="InterPro" id="IPR006059">
    <property type="entry name" value="SBP"/>
</dbReference>
<sequence>MKKKFISRVLSVVLSAAMAASLAACASSQKSEETSSNSDNSDSKTVQTGNSSTDAEEITLNVWHQWSNDTNELKKLYDTAVGEYMIENPNVKINTQTLDTEAYKTKISAEFTGDASGIDVFYYWGAGTAKKLVNADKLLPLDDYITDEVKAKLLPGSTSAFEYDGKTYSLPSFSWYMTLFCNQELFDQAGATLPTTYDELLEASKKLSKLDGITPIAAGAKDGWNAAFIYQALAMREVGAANINKMLNSEVSFGEDEGYKAAADKVLELYQAGAFGKNPLESGNDDANSAFITGKAGMRIMGSWFANQVYTDDSATINADKVVALKIPMVTGKGNESDYCGGFIESFWVNKNTKYAEEAAKFAIFINEQMGKAAYETGTGFCGWNEELDESNLNPLFIQIKGLVSEGETGVLAWDTSLDANPATIHNEQVQTLFSPDANVDTFIEEHEAAINQ</sequence>
<dbReference type="Pfam" id="PF01547">
    <property type="entry name" value="SBP_bac_1"/>
    <property type="match status" value="1"/>
</dbReference>
<dbReference type="PROSITE" id="PS51257">
    <property type="entry name" value="PROKAR_LIPOPROTEIN"/>
    <property type="match status" value="1"/>
</dbReference>
<dbReference type="Proteomes" id="UP000247523">
    <property type="component" value="Unassembled WGS sequence"/>
</dbReference>
<dbReference type="RefSeq" id="WP_110291577.1">
    <property type="nucleotide sequence ID" value="NZ_QICS01000010.1"/>
</dbReference>
<organism evidence="3 4">
    <name type="scientific">Lachnotalea glycerini</name>
    <dbReference type="NCBI Taxonomy" id="1763509"/>
    <lineage>
        <taxon>Bacteria</taxon>
        <taxon>Bacillati</taxon>
        <taxon>Bacillota</taxon>
        <taxon>Clostridia</taxon>
        <taxon>Lachnospirales</taxon>
        <taxon>Lachnospiraceae</taxon>
        <taxon>Lachnotalea</taxon>
    </lineage>
</organism>
<evidence type="ECO:0000313" key="4">
    <source>
        <dbReference type="Proteomes" id="UP000247523"/>
    </source>
</evidence>
<keyword evidence="2" id="KW-0732">Signal</keyword>
<feature type="chain" id="PRO_5039698096" evidence="2">
    <location>
        <begin position="27"/>
        <end position="453"/>
    </location>
</feature>
<gene>
    <name evidence="3" type="ORF">C8E03_11030</name>
</gene>
<protein>
    <submittedName>
        <fullName evidence="3">Carbohydrate ABC transporter substrate-binding protein (CUT1 family)</fullName>
    </submittedName>
</protein>
<evidence type="ECO:0000256" key="2">
    <source>
        <dbReference type="SAM" id="SignalP"/>
    </source>
</evidence>
<reference evidence="3 4" key="1">
    <citation type="submission" date="2018-05" db="EMBL/GenBank/DDBJ databases">
        <title>Genomic Encyclopedia of Type Strains, Phase IV (KMG-IV): sequencing the most valuable type-strain genomes for metagenomic binning, comparative biology and taxonomic classification.</title>
        <authorList>
            <person name="Goeker M."/>
        </authorList>
    </citation>
    <scope>NUCLEOTIDE SEQUENCE [LARGE SCALE GENOMIC DNA]</scope>
    <source>
        <strain evidence="3 4">DSM 28816</strain>
    </source>
</reference>
<dbReference type="Gene3D" id="3.40.190.10">
    <property type="entry name" value="Periplasmic binding protein-like II"/>
    <property type="match status" value="2"/>
</dbReference>
<accession>A0A318END9</accession>